<feature type="domain" description="Receptor L-domain" evidence="8">
    <location>
        <begin position="43"/>
        <end position="121"/>
    </location>
</feature>
<dbReference type="EMBL" id="ML739033">
    <property type="protein sequence ID" value="KAE8356980.1"/>
    <property type="molecule type" value="Genomic_DNA"/>
</dbReference>
<evidence type="ECO:0000313" key="10">
    <source>
        <dbReference type="Proteomes" id="UP000327118"/>
    </source>
</evidence>
<dbReference type="SUPFAM" id="SSF52058">
    <property type="entry name" value="L domain-like"/>
    <property type="match status" value="2"/>
</dbReference>
<evidence type="ECO:0000256" key="1">
    <source>
        <dbReference type="ARBA" id="ARBA00004191"/>
    </source>
</evidence>
<protein>
    <recommendedName>
        <fullName evidence="8">Receptor L-domain domain-containing protein</fullName>
    </recommendedName>
</protein>
<dbReference type="GO" id="GO:0009277">
    <property type="term" value="C:fungal-type cell wall"/>
    <property type="evidence" value="ECO:0007669"/>
    <property type="project" value="TreeGrafter"/>
</dbReference>
<dbReference type="InterPro" id="IPR000494">
    <property type="entry name" value="Rcpt_L-dom"/>
</dbReference>
<feature type="compositionally biased region" description="Low complexity" evidence="6">
    <location>
        <begin position="259"/>
        <end position="272"/>
    </location>
</feature>
<evidence type="ECO:0000256" key="4">
    <source>
        <dbReference type="ARBA" id="ARBA00022729"/>
    </source>
</evidence>
<name>A0A5N6ZLC7_9EURO</name>
<proteinExistence type="predicted"/>
<keyword evidence="10" id="KW-1185">Reference proteome</keyword>
<evidence type="ECO:0000256" key="6">
    <source>
        <dbReference type="SAM" id="MobiDB-lite"/>
    </source>
</evidence>
<evidence type="ECO:0000256" key="7">
    <source>
        <dbReference type="SAM" id="Phobius"/>
    </source>
</evidence>
<dbReference type="GO" id="GO:0009986">
    <property type="term" value="C:cell surface"/>
    <property type="evidence" value="ECO:0007669"/>
    <property type="project" value="TreeGrafter"/>
</dbReference>
<evidence type="ECO:0000313" key="9">
    <source>
        <dbReference type="EMBL" id="KAE8356980.1"/>
    </source>
</evidence>
<keyword evidence="7" id="KW-0472">Membrane</keyword>
<dbReference type="AlphaFoldDB" id="A0A5N6ZLC7"/>
<dbReference type="PANTHER" id="PTHR31018">
    <property type="entry name" value="SPORULATION-SPECIFIC PROTEIN-RELATED"/>
    <property type="match status" value="1"/>
</dbReference>
<dbReference type="Pfam" id="PF01030">
    <property type="entry name" value="Recep_L_domain"/>
    <property type="match status" value="1"/>
</dbReference>
<evidence type="ECO:0000259" key="8">
    <source>
        <dbReference type="Pfam" id="PF01030"/>
    </source>
</evidence>
<evidence type="ECO:0000256" key="2">
    <source>
        <dbReference type="ARBA" id="ARBA00022512"/>
    </source>
</evidence>
<dbReference type="OrthoDB" id="536881at2759"/>
<dbReference type="InterPro" id="IPR051648">
    <property type="entry name" value="CWI-Assembly_Regulator"/>
</dbReference>
<evidence type="ECO:0000256" key="3">
    <source>
        <dbReference type="ARBA" id="ARBA00022525"/>
    </source>
</evidence>
<evidence type="ECO:0000256" key="5">
    <source>
        <dbReference type="ARBA" id="ARBA00023180"/>
    </source>
</evidence>
<dbReference type="InterPro" id="IPR036941">
    <property type="entry name" value="Rcpt_L-dom_sf"/>
</dbReference>
<keyword evidence="7" id="KW-0812">Transmembrane</keyword>
<gene>
    <name evidence="9" type="ORF">BDV28DRAFT_687</name>
</gene>
<dbReference type="Gene3D" id="3.80.20.20">
    <property type="entry name" value="Receptor L-domain"/>
    <property type="match status" value="1"/>
</dbReference>
<dbReference type="PANTHER" id="PTHR31018:SF3">
    <property type="entry name" value="RECEPTOR PROTEIN-TYROSINE KINASE"/>
    <property type="match status" value="1"/>
</dbReference>
<feature type="region of interest" description="Disordered" evidence="6">
    <location>
        <begin position="255"/>
        <end position="334"/>
    </location>
</feature>
<organism evidence="9 10">
    <name type="scientific">Aspergillus coremiiformis</name>
    <dbReference type="NCBI Taxonomy" id="138285"/>
    <lineage>
        <taxon>Eukaryota</taxon>
        <taxon>Fungi</taxon>
        <taxon>Dikarya</taxon>
        <taxon>Ascomycota</taxon>
        <taxon>Pezizomycotina</taxon>
        <taxon>Eurotiomycetes</taxon>
        <taxon>Eurotiomycetidae</taxon>
        <taxon>Eurotiales</taxon>
        <taxon>Aspergillaceae</taxon>
        <taxon>Aspergillus</taxon>
        <taxon>Aspergillus subgen. Circumdati</taxon>
    </lineage>
</organism>
<comment type="subcellular location">
    <subcellularLocation>
        <location evidence="1">Secreted</location>
        <location evidence="1">Cell wall</location>
    </subcellularLocation>
</comment>
<keyword evidence="3" id="KW-0964">Secreted</keyword>
<dbReference type="GO" id="GO:0031505">
    <property type="term" value="P:fungal-type cell wall organization"/>
    <property type="evidence" value="ECO:0007669"/>
    <property type="project" value="TreeGrafter"/>
</dbReference>
<dbReference type="GO" id="GO:0005886">
    <property type="term" value="C:plasma membrane"/>
    <property type="evidence" value="ECO:0007669"/>
    <property type="project" value="TreeGrafter"/>
</dbReference>
<keyword evidence="4" id="KW-0732">Signal</keyword>
<reference evidence="10" key="1">
    <citation type="submission" date="2019-04" db="EMBL/GenBank/DDBJ databases">
        <title>Friends and foes A comparative genomics studyof 23 Aspergillus species from section Flavi.</title>
        <authorList>
            <consortium name="DOE Joint Genome Institute"/>
            <person name="Kjaerbolling I."/>
            <person name="Vesth T."/>
            <person name="Frisvad J.C."/>
            <person name="Nybo J.L."/>
            <person name="Theobald S."/>
            <person name="Kildgaard S."/>
            <person name="Isbrandt T."/>
            <person name="Kuo A."/>
            <person name="Sato A."/>
            <person name="Lyhne E.K."/>
            <person name="Kogle M.E."/>
            <person name="Wiebenga A."/>
            <person name="Kun R.S."/>
            <person name="Lubbers R.J."/>
            <person name="Makela M.R."/>
            <person name="Barry K."/>
            <person name="Chovatia M."/>
            <person name="Clum A."/>
            <person name="Daum C."/>
            <person name="Haridas S."/>
            <person name="He G."/>
            <person name="LaButti K."/>
            <person name="Lipzen A."/>
            <person name="Mondo S."/>
            <person name="Riley R."/>
            <person name="Salamov A."/>
            <person name="Simmons B.A."/>
            <person name="Magnuson J.K."/>
            <person name="Henrissat B."/>
            <person name="Mortensen U.H."/>
            <person name="Larsen T.O."/>
            <person name="Devries R.P."/>
            <person name="Grigoriev I.V."/>
            <person name="Machida M."/>
            <person name="Baker S.E."/>
            <person name="Andersen M.R."/>
        </authorList>
    </citation>
    <scope>NUCLEOTIDE SEQUENCE [LARGE SCALE GENOMIC DNA]</scope>
    <source>
        <strain evidence="10">CBS 553.77</strain>
    </source>
</reference>
<accession>A0A5N6ZLC7</accession>
<keyword evidence="5" id="KW-0325">Glycoprotein</keyword>
<feature type="transmembrane region" description="Helical" evidence="7">
    <location>
        <begin position="204"/>
        <end position="225"/>
    </location>
</feature>
<sequence length="378" mass="38985">MIALGIRSISRLPLTGNRVRDDSSSCSGNVSITTQKDADALNDCETINGSVVITSAASGSISISKVQHIHGPFTVEGTSSLNAISVSNLETVSGSIAITNNGALNSLSLANLESIGGGLSIRGNGGLTVALGSLEKINGNLMLTGNFNQISLSSLENVYGKTQIQSSGSFSCSSLDKLVSEKHAFKGPFSCSEKESGLSPGAKAGIAVGVIIGVILIVLLIWFCIRRQKKSAGLAGVTAAGTAVVVGNDIEKGDEQEMPTSISNSSPSSQVSPSPPADVEAAATSSIPRKPVSPPPQAVPAALVPGDRASRILSNPDDPSLFLRPMPMRQPSESEVPMLDSYNVHEAPPAEVGRSQEGLFELDAGPVRGTHQQVMHHG</sequence>
<keyword evidence="7" id="KW-1133">Transmembrane helix</keyword>
<dbReference type="Proteomes" id="UP000327118">
    <property type="component" value="Unassembled WGS sequence"/>
</dbReference>
<keyword evidence="2" id="KW-0134">Cell wall</keyword>